<dbReference type="Pfam" id="PF03721">
    <property type="entry name" value="UDPG_MGDP_dh_N"/>
    <property type="match status" value="1"/>
</dbReference>
<keyword evidence="3" id="KW-1185">Reference proteome</keyword>
<dbReference type="InterPro" id="IPR036291">
    <property type="entry name" value="NAD(P)-bd_dom_sf"/>
</dbReference>
<dbReference type="InterPro" id="IPR028359">
    <property type="entry name" value="UDP_ManNAc/GlcNAc_DH"/>
</dbReference>
<name>A0A846TZN9_9MICC</name>
<dbReference type="GO" id="GO:0016628">
    <property type="term" value="F:oxidoreductase activity, acting on the CH-CH group of donors, NAD or NADP as acceptor"/>
    <property type="evidence" value="ECO:0007669"/>
    <property type="project" value="InterPro"/>
</dbReference>
<reference evidence="2 3" key="1">
    <citation type="submission" date="2020-02" db="EMBL/GenBank/DDBJ databases">
        <authorList>
            <person name="Sun Q."/>
        </authorList>
    </citation>
    <scope>NUCLEOTIDE SEQUENCE [LARGE SCALE GENOMIC DNA]</scope>
    <source>
        <strain evidence="2 3">YIM 13062</strain>
    </source>
</reference>
<dbReference type="PANTHER" id="PTHR43491">
    <property type="entry name" value="UDP-N-ACETYL-D-MANNOSAMINE DEHYDROGENASE"/>
    <property type="match status" value="1"/>
</dbReference>
<dbReference type="GO" id="GO:0051287">
    <property type="term" value="F:NAD binding"/>
    <property type="evidence" value="ECO:0007669"/>
    <property type="project" value="InterPro"/>
</dbReference>
<feature type="domain" description="UDP-glucose/GDP-mannose dehydrogenase N-terminal" evidence="1">
    <location>
        <begin position="7"/>
        <end position="56"/>
    </location>
</feature>
<dbReference type="SUPFAM" id="SSF51735">
    <property type="entry name" value="NAD(P)-binding Rossmann-fold domains"/>
    <property type="match status" value="1"/>
</dbReference>
<comment type="caution">
    <text evidence="2">The sequence shown here is derived from an EMBL/GenBank/DDBJ whole genome shotgun (WGS) entry which is preliminary data.</text>
</comment>
<dbReference type="GO" id="GO:0016616">
    <property type="term" value="F:oxidoreductase activity, acting on the CH-OH group of donors, NAD or NADP as acceptor"/>
    <property type="evidence" value="ECO:0007669"/>
    <property type="project" value="InterPro"/>
</dbReference>
<dbReference type="PANTHER" id="PTHR43491:SF1">
    <property type="entry name" value="UDP-N-ACETYL-D-MANNOSAMINE DEHYDROGENASE"/>
    <property type="match status" value="1"/>
</dbReference>
<feature type="non-terminal residue" evidence="2">
    <location>
        <position position="60"/>
    </location>
</feature>
<accession>A0A846TZN9</accession>
<evidence type="ECO:0000313" key="3">
    <source>
        <dbReference type="Proteomes" id="UP000521379"/>
    </source>
</evidence>
<dbReference type="AlphaFoldDB" id="A0A846TZN9"/>
<proteinExistence type="predicted"/>
<organism evidence="2 3">
    <name type="scientific">Kocuria subflava</name>
    <dbReference type="NCBI Taxonomy" id="1736139"/>
    <lineage>
        <taxon>Bacteria</taxon>
        <taxon>Bacillati</taxon>
        <taxon>Actinomycetota</taxon>
        <taxon>Actinomycetes</taxon>
        <taxon>Micrococcales</taxon>
        <taxon>Micrococcaceae</taxon>
        <taxon>Kocuria</taxon>
    </lineage>
</organism>
<dbReference type="Proteomes" id="UP000521379">
    <property type="component" value="Unassembled WGS sequence"/>
</dbReference>
<sequence length="60" mass="6280">MAQNLQTVVFVGLGYIGLPTAVTLANSGVQVRGVDVNQSVVDRVSRGEVTIVEPRLGGEL</sequence>
<dbReference type="Gene3D" id="3.40.50.720">
    <property type="entry name" value="NAD(P)-binding Rossmann-like Domain"/>
    <property type="match status" value="1"/>
</dbReference>
<gene>
    <name evidence="2" type="ORF">GTW58_13985</name>
</gene>
<dbReference type="GO" id="GO:0000271">
    <property type="term" value="P:polysaccharide biosynthetic process"/>
    <property type="evidence" value="ECO:0007669"/>
    <property type="project" value="InterPro"/>
</dbReference>
<evidence type="ECO:0000259" key="1">
    <source>
        <dbReference type="Pfam" id="PF03721"/>
    </source>
</evidence>
<dbReference type="InterPro" id="IPR001732">
    <property type="entry name" value="UDP-Glc/GDP-Man_DH_N"/>
</dbReference>
<dbReference type="EMBL" id="JAAVUN010000245">
    <property type="protein sequence ID" value="NKE11004.1"/>
    <property type="molecule type" value="Genomic_DNA"/>
</dbReference>
<protein>
    <submittedName>
        <fullName evidence="2">UDP-N-acetyl-D-mannosamine dehydrogenase</fullName>
    </submittedName>
</protein>
<dbReference type="RefSeq" id="WP_342453335.1">
    <property type="nucleotide sequence ID" value="NZ_JAAVUN010000245.1"/>
</dbReference>
<evidence type="ECO:0000313" key="2">
    <source>
        <dbReference type="EMBL" id="NKE11004.1"/>
    </source>
</evidence>